<feature type="signal peptide" evidence="10">
    <location>
        <begin position="1"/>
        <end position="15"/>
    </location>
</feature>
<evidence type="ECO:0000256" key="2">
    <source>
        <dbReference type="ARBA" id="ARBA00010054"/>
    </source>
</evidence>
<evidence type="ECO:0000313" key="13">
    <source>
        <dbReference type="Proteomes" id="UP000276133"/>
    </source>
</evidence>
<dbReference type="Pfam" id="PF01392">
    <property type="entry name" value="Fz"/>
    <property type="match status" value="1"/>
</dbReference>
<dbReference type="EMBL" id="REGN01012371">
    <property type="protein sequence ID" value="RMZ95570.1"/>
    <property type="molecule type" value="Genomic_DNA"/>
</dbReference>
<keyword evidence="8 9" id="KW-1015">Disulfide bond</keyword>
<dbReference type="OrthoDB" id="10053709at2759"/>
<dbReference type="InterPro" id="IPR015526">
    <property type="entry name" value="Frizzled/SFRP"/>
</dbReference>
<accession>A0A3M7P9W4</accession>
<keyword evidence="5" id="KW-0879">Wnt signaling pathway</keyword>
<dbReference type="GO" id="GO:0005615">
    <property type="term" value="C:extracellular space"/>
    <property type="evidence" value="ECO:0007669"/>
    <property type="project" value="TreeGrafter"/>
</dbReference>
<dbReference type="FunFam" id="1.10.2000.10:FF:000001">
    <property type="entry name" value="secreted frizzled-related protein 2"/>
    <property type="match status" value="1"/>
</dbReference>
<dbReference type="InterPro" id="IPR020067">
    <property type="entry name" value="Frizzled_dom"/>
</dbReference>
<keyword evidence="3" id="KW-0217">Developmental protein</keyword>
<comment type="caution">
    <text evidence="9">Lacks conserved residue(s) required for the propagation of feature annotation.</text>
</comment>
<evidence type="ECO:0000256" key="6">
    <source>
        <dbReference type="ARBA" id="ARBA00022729"/>
    </source>
</evidence>
<dbReference type="PROSITE" id="PS50038">
    <property type="entry name" value="FZ"/>
    <property type="match status" value="1"/>
</dbReference>
<dbReference type="GO" id="GO:0017147">
    <property type="term" value="F:Wnt-protein binding"/>
    <property type="evidence" value="ECO:0007669"/>
    <property type="project" value="TreeGrafter"/>
</dbReference>
<proteinExistence type="inferred from homology"/>
<keyword evidence="13" id="KW-1185">Reference proteome</keyword>
<comment type="subcellular location">
    <subcellularLocation>
        <location evidence="1">Secreted</location>
    </subcellularLocation>
</comment>
<dbReference type="GO" id="GO:0060070">
    <property type="term" value="P:canonical Wnt signaling pathway"/>
    <property type="evidence" value="ECO:0007669"/>
    <property type="project" value="TreeGrafter"/>
</dbReference>
<dbReference type="Proteomes" id="UP000276133">
    <property type="component" value="Unassembled WGS sequence"/>
</dbReference>
<sequence>MMVFLLMMMVHYTRSYSLLDMYDPHMSDWDSSFYGKPVCISIPSNMSLCHNINYKQMKMPNLLGHDSVEEVVYQSSAWVPLLSLNCHKDAQLFLCSMFAPVCVEQAQAIYPCRSLCESVRQSCEGQMLRYSYPWPSMFNCSQFPENGLCVPSSDRMIPVPMEPTTTTTTTTTTTSIATTTTTTTTALAEVKPSRTKASDSIFLQDPICFGCGKDRLDMEQIVHGYCNSDVVLRGRIQTIRISRLDLTNLRPREKTMVNRINRTASLYIKISRRSRKVFKGAEYINRSQLRNYVKEVVYPSEEYYDPYELNLYLMSNMHLQMSGPDASRAFEAREPGLAQSKRKRIRNLMENGKLRKRFENRKKNHCVCQRLKKGARRINSKYLFMANILNSSSLKLNERKRRVPLNARNRYFWTKRNEAGNVRLVYLTNVIQWNKARPFIDYLENDSIDKTNMCRDIQKTASEIIKADNRLFFF</sequence>
<evidence type="ECO:0000256" key="3">
    <source>
        <dbReference type="ARBA" id="ARBA00022473"/>
    </source>
</evidence>
<dbReference type="PANTHER" id="PTHR11309:SF148">
    <property type="entry name" value="SECRETED FRIZZLED-RELATED PROTEIN 1"/>
    <property type="match status" value="1"/>
</dbReference>
<evidence type="ECO:0000256" key="4">
    <source>
        <dbReference type="ARBA" id="ARBA00022525"/>
    </source>
</evidence>
<feature type="domain" description="FZ" evidence="11">
    <location>
        <begin position="34"/>
        <end position="152"/>
    </location>
</feature>
<keyword evidence="6 10" id="KW-0732">Signal</keyword>
<organism evidence="12 13">
    <name type="scientific">Brachionus plicatilis</name>
    <name type="common">Marine rotifer</name>
    <name type="synonym">Brachionus muelleri</name>
    <dbReference type="NCBI Taxonomy" id="10195"/>
    <lineage>
        <taxon>Eukaryota</taxon>
        <taxon>Metazoa</taxon>
        <taxon>Spiralia</taxon>
        <taxon>Gnathifera</taxon>
        <taxon>Rotifera</taxon>
        <taxon>Eurotatoria</taxon>
        <taxon>Monogononta</taxon>
        <taxon>Pseudotrocha</taxon>
        <taxon>Ploima</taxon>
        <taxon>Brachionidae</taxon>
        <taxon>Brachionus</taxon>
    </lineage>
</organism>
<evidence type="ECO:0000256" key="5">
    <source>
        <dbReference type="ARBA" id="ARBA00022687"/>
    </source>
</evidence>
<evidence type="ECO:0000256" key="9">
    <source>
        <dbReference type="PROSITE-ProRule" id="PRU00090"/>
    </source>
</evidence>
<feature type="disulfide bond" evidence="9">
    <location>
        <begin position="116"/>
        <end position="140"/>
    </location>
</feature>
<name>A0A3M7P9W4_BRAPC</name>
<evidence type="ECO:0000259" key="11">
    <source>
        <dbReference type="PROSITE" id="PS50038"/>
    </source>
</evidence>
<evidence type="ECO:0000256" key="10">
    <source>
        <dbReference type="SAM" id="SignalP"/>
    </source>
</evidence>
<dbReference type="PANTHER" id="PTHR11309">
    <property type="entry name" value="FRIZZLED"/>
    <property type="match status" value="1"/>
</dbReference>
<dbReference type="InterPro" id="IPR036790">
    <property type="entry name" value="Frizzled_dom_sf"/>
</dbReference>
<evidence type="ECO:0000256" key="8">
    <source>
        <dbReference type="ARBA" id="ARBA00023157"/>
    </source>
</evidence>
<comment type="similarity">
    <text evidence="2">Belongs to the secreted frizzled-related protein (sFRP) family.</text>
</comment>
<dbReference type="STRING" id="10195.A0A3M7P9W4"/>
<dbReference type="AlphaFoldDB" id="A0A3M7P9W4"/>
<dbReference type="GO" id="GO:0030154">
    <property type="term" value="P:cell differentiation"/>
    <property type="evidence" value="ECO:0007669"/>
    <property type="project" value="UniProtKB-KW"/>
</dbReference>
<evidence type="ECO:0000256" key="1">
    <source>
        <dbReference type="ARBA" id="ARBA00004613"/>
    </source>
</evidence>
<dbReference type="SUPFAM" id="SSF63501">
    <property type="entry name" value="Frizzled cysteine-rich domain"/>
    <property type="match status" value="1"/>
</dbReference>
<evidence type="ECO:0000313" key="12">
    <source>
        <dbReference type="EMBL" id="RMZ95570.1"/>
    </source>
</evidence>
<feature type="chain" id="PRO_5018323380" evidence="10">
    <location>
        <begin position="16"/>
        <end position="474"/>
    </location>
</feature>
<keyword evidence="7" id="KW-0221">Differentiation</keyword>
<dbReference type="GO" id="GO:0035567">
    <property type="term" value="P:non-canonical Wnt signaling pathway"/>
    <property type="evidence" value="ECO:0007669"/>
    <property type="project" value="TreeGrafter"/>
</dbReference>
<keyword evidence="4" id="KW-0964">Secreted</keyword>
<dbReference type="Gene3D" id="1.10.2000.10">
    <property type="entry name" value="Frizzled cysteine-rich domain"/>
    <property type="match status" value="1"/>
</dbReference>
<feature type="disulfide bond" evidence="9">
    <location>
        <begin position="49"/>
        <end position="95"/>
    </location>
</feature>
<comment type="caution">
    <text evidence="12">The sequence shown here is derived from an EMBL/GenBank/DDBJ whole genome shotgun (WGS) entry which is preliminary data.</text>
</comment>
<dbReference type="SMART" id="SM00063">
    <property type="entry name" value="FRI"/>
    <property type="match status" value="1"/>
</dbReference>
<gene>
    <name evidence="12" type="ORF">BpHYR1_013100</name>
</gene>
<protein>
    <submittedName>
        <fullName evidence="12">Secreted frizzled-related 5-like</fullName>
    </submittedName>
</protein>
<reference evidence="12 13" key="1">
    <citation type="journal article" date="2018" name="Sci. Rep.">
        <title>Genomic signatures of local adaptation to the degree of environmental predictability in rotifers.</title>
        <authorList>
            <person name="Franch-Gras L."/>
            <person name="Hahn C."/>
            <person name="Garcia-Roger E.M."/>
            <person name="Carmona M.J."/>
            <person name="Serra M."/>
            <person name="Gomez A."/>
        </authorList>
    </citation>
    <scope>NUCLEOTIDE SEQUENCE [LARGE SCALE GENOMIC DNA]</scope>
    <source>
        <strain evidence="12">HYR1</strain>
    </source>
</reference>
<evidence type="ECO:0000256" key="7">
    <source>
        <dbReference type="ARBA" id="ARBA00022782"/>
    </source>
</evidence>